<dbReference type="Pfam" id="PF11392">
    <property type="entry name" value="AllH"/>
    <property type="match status" value="1"/>
</dbReference>
<gene>
    <name evidence="1" type="ORF">SAMN05216207_102530</name>
</gene>
<dbReference type="STRING" id="260086.SAMN05216207_102530"/>
<dbReference type="AlphaFoldDB" id="A0A1I5D551"/>
<proteinExistence type="predicted"/>
<dbReference type="EMBL" id="FOUY01000025">
    <property type="protein sequence ID" value="SFN94349.1"/>
    <property type="molecule type" value="Genomic_DNA"/>
</dbReference>
<evidence type="ECO:0000313" key="1">
    <source>
        <dbReference type="EMBL" id="SFN94349.1"/>
    </source>
</evidence>
<reference evidence="1 2" key="1">
    <citation type="submission" date="2016-10" db="EMBL/GenBank/DDBJ databases">
        <authorList>
            <person name="de Groot N.N."/>
        </authorList>
    </citation>
    <scope>NUCLEOTIDE SEQUENCE [LARGE SCALE GENOMIC DNA]</scope>
    <source>
        <strain evidence="1 2">CGMCC 4.1877</strain>
    </source>
</reference>
<keyword evidence="2" id="KW-1185">Reference proteome</keyword>
<accession>A0A1I5D551</accession>
<name>A0A1I5D551_PSUAM</name>
<dbReference type="InterPro" id="IPR021530">
    <property type="entry name" value="AllH-like"/>
</dbReference>
<protein>
    <recommendedName>
        <fullName evidence="3">DUF2877 domain-containing protein</fullName>
    </recommendedName>
</protein>
<evidence type="ECO:0008006" key="3">
    <source>
        <dbReference type="Google" id="ProtNLM"/>
    </source>
</evidence>
<sequence length="244" mass="24671">MPSVNVGSVTSGVPVSAPVRVRDRLRRAPDGPVTVVHSGPDAVYLAVGDGCVGVTGRHAVAVPCALHTRLDRLDVTAARIDGGVLHLDDVPLEVRRLADTRVPALPAGATTGDRPDAVTDIPAPITADTVPVLVGRGDGLTPLGDDVLCGWLAVHRAARVPTPEVDAAVRACLHRTTLLSAELLRCALDGEVMPPFAAFVAALGTPAAATAAAALTAVGHTSGAGMLHGARLALPALRSEGVAA</sequence>
<organism evidence="1 2">
    <name type="scientific">Pseudonocardia ammonioxydans</name>
    <dbReference type="NCBI Taxonomy" id="260086"/>
    <lineage>
        <taxon>Bacteria</taxon>
        <taxon>Bacillati</taxon>
        <taxon>Actinomycetota</taxon>
        <taxon>Actinomycetes</taxon>
        <taxon>Pseudonocardiales</taxon>
        <taxon>Pseudonocardiaceae</taxon>
        <taxon>Pseudonocardia</taxon>
    </lineage>
</organism>
<dbReference type="OrthoDB" id="4933449at2"/>
<dbReference type="Proteomes" id="UP000199614">
    <property type="component" value="Unassembled WGS sequence"/>
</dbReference>
<evidence type="ECO:0000313" key="2">
    <source>
        <dbReference type="Proteomes" id="UP000199614"/>
    </source>
</evidence>